<dbReference type="InterPro" id="IPR001041">
    <property type="entry name" value="2Fe-2S_ferredoxin-type"/>
</dbReference>
<evidence type="ECO:0000313" key="3">
    <source>
        <dbReference type="EMBL" id="MFD0949894.1"/>
    </source>
</evidence>
<dbReference type="Gene3D" id="2.40.30.10">
    <property type="entry name" value="Translation factors"/>
    <property type="match status" value="1"/>
</dbReference>
<sequence>MAAQQIIRALTNAVIPSDVAAFWQDHLAPMKSAEPRGRLIAITPASARAITLTIEPNRAFTGFRAGQHITISTRVNGAWVARSYSPRLVSGATSGAFQITVQRVANGRFSQWAHDAASIGDWLKLSDAYGDLALPENNAAVMMLAAGSGITPFLSLLQSTPLQRNTSLQYWVKTPEDACHLDELLALQAHEPNFHFTLHSTQIGERLNASHLTDCDANTEIMACGPAGFIATATALASERSLALQSEAFSLPMIVSDATQMVSITLARSGKVVQIASGAALLPALEAQGIALASGCRRGICNTCACSKRQGISENIITQMRDDGDNPGLRLCISSARSDLTLDL</sequence>
<dbReference type="SUPFAM" id="SSF54292">
    <property type="entry name" value="2Fe-2S ferredoxin-like"/>
    <property type="match status" value="1"/>
</dbReference>
<dbReference type="EMBL" id="JBHTIT010000001">
    <property type="protein sequence ID" value="MFD0949894.1"/>
    <property type="molecule type" value="Genomic_DNA"/>
</dbReference>
<accession>A0ABW3HFA7</accession>
<reference evidence="4" key="1">
    <citation type="journal article" date="2019" name="Int. J. Syst. Evol. Microbiol.">
        <title>The Global Catalogue of Microorganisms (GCM) 10K type strain sequencing project: providing services to taxonomists for standard genome sequencing and annotation.</title>
        <authorList>
            <consortium name="The Broad Institute Genomics Platform"/>
            <consortium name="The Broad Institute Genome Sequencing Center for Infectious Disease"/>
            <person name="Wu L."/>
            <person name="Ma J."/>
        </authorList>
    </citation>
    <scope>NUCLEOTIDE SEQUENCE [LARGE SCALE GENOMIC DNA]</scope>
    <source>
        <strain evidence="4">CCUG 63419</strain>
    </source>
</reference>
<dbReference type="Pfam" id="PF00111">
    <property type="entry name" value="Fer2"/>
    <property type="match status" value="1"/>
</dbReference>
<evidence type="ECO:0000313" key="4">
    <source>
        <dbReference type="Proteomes" id="UP001597044"/>
    </source>
</evidence>
<dbReference type="InterPro" id="IPR050415">
    <property type="entry name" value="MRET"/>
</dbReference>
<dbReference type="InterPro" id="IPR039261">
    <property type="entry name" value="FNR_nucleotide-bd"/>
</dbReference>
<dbReference type="InterPro" id="IPR017938">
    <property type="entry name" value="Riboflavin_synthase-like_b-brl"/>
</dbReference>
<dbReference type="CDD" id="cd00207">
    <property type="entry name" value="fer2"/>
    <property type="match status" value="1"/>
</dbReference>
<dbReference type="PROSITE" id="PS51384">
    <property type="entry name" value="FAD_FR"/>
    <property type="match status" value="1"/>
</dbReference>
<dbReference type="Pfam" id="PF00970">
    <property type="entry name" value="FAD_binding_6"/>
    <property type="match status" value="1"/>
</dbReference>
<dbReference type="InterPro" id="IPR036010">
    <property type="entry name" value="2Fe-2S_ferredoxin-like_sf"/>
</dbReference>
<organism evidence="3 4">
    <name type="scientific">Paraperlucidibaca wandonensis</name>
    <dbReference type="NCBI Taxonomy" id="1268273"/>
    <lineage>
        <taxon>Bacteria</taxon>
        <taxon>Pseudomonadati</taxon>
        <taxon>Pseudomonadota</taxon>
        <taxon>Gammaproteobacteria</taxon>
        <taxon>Moraxellales</taxon>
        <taxon>Moraxellaceae</taxon>
        <taxon>Paraperlucidibaca</taxon>
    </lineage>
</organism>
<gene>
    <name evidence="3" type="ORF">ACFQ0F_05750</name>
</gene>
<dbReference type="SUPFAM" id="SSF52343">
    <property type="entry name" value="Ferredoxin reductase-like, C-terminal NADP-linked domain"/>
    <property type="match status" value="1"/>
</dbReference>
<dbReference type="Gene3D" id="3.40.50.80">
    <property type="entry name" value="Nucleotide-binding domain of ferredoxin-NADP reductase (FNR) module"/>
    <property type="match status" value="1"/>
</dbReference>
<feature type="domain" description="2Fe-2S ferredoxin-type" evidence="1">
    <location>
        <begin position="260"/>
        <end position="344"/>
    </location>
</feature>
<dbReference type="PANTHER" id="PTHR47354:SF3">
    <property type="entry name" value="OXIDOREDUCTASE-RELATED"/>
    <property type="match status" value="1"/>
</dbReference>
<dbReference type="PANTHER" id="PTHR47354">
    <property type="entry name" value="NADH OXIDOREDUCTASE HCR"/>
    <property type="match status" value="1"/>
</dbReference>
<protein>
    <submittedName>
        <fullName evidence="3">Flavin reductase family protein</fullName>
    </submittedName>
</protein>
<proteinExistence type="predicted"/>
<dbReference type="InterPro" id="IPR012675">
    <property type="entry name" value="Beta-grasp_dom_sf"/>
</dbReference>
<dbReference type="InterPro" id="IPR017927">
    <property type="entry name" value="FAD-bd_FR_type"/>
</dbReference>
<dbReference type="Gene3D" id="3.10.20.30">
    <property type="match status" value="1"/>
</dbReference>
<evidence type="ECO:0000259" key="1">
    <source>
        <dbReference type="PROSITE" id="PS51085"/>
    </source>
</evidence>
<dbReference type="SUPFAM" id="SSF63380">
    <property type="entry name" value="Riboflavin synthase domain-like"/>
    <property type="match status" value="1"/>
</dbReference>
<feature type="domain" description="FAD-binding FR-type" evidence="2">
    <location>
        <begin position="32"/>
        <end position="135"/>
    </location>
</feature>
<dbReference type="InterPro" id="IPR008333">
    <property type="entry name" value="Cbr1-like_FAD-bd_dom"/>
</dbReference>
<dbReference type="RefSeq" id="WP_379070009.1">
    <property type="nucleotide sequence ID" value="NZ_JBHTIT010000001.1"/>
</dbReference>
<dbReference type="PROSITE" id="PS51085">
    <property type="entry name" value="2FE2S_FER_2"/>
    <property type="match status" value="1"/>
</dbReference>
<dbReference type="Proteomes" id="UP001597044">
    <property type="component" value="Unassembled WGS sequence"/>
</dbReference>
<evidence type="ECO:0000259" key="2">
    <source>
        <dbReference type="PROSITE" id="PS51384"/>
    </source>
</evidence>
<keyword evidence="4" id="KW-1185">Reference proteome</keyword>
<dbReference type="Pfam" id="PF00175">
    <property type="entry name" value="NAD_binding_1"/>
    <property type="match status" value="1"/>
</dbReference>
<name>A0ABW3HFA7_9GAMM</name>
<dbReference type="InterPro" id="IPR001433">
    <property type="entry name" value="OxRdtase_FAD/NAD-bd"/>
</dbReference>
<comment type="caution">
    <text evidence="3">The sequence shown here is derived from an EMBL/GenBank/DDBJ whole genome shotgun (WGS) entry which is preliminary data.</text>
</comment>